<keyword evidence="2" id="KW-1185">Reference proteome</keyword>
<protein>
    <submittedName>
        <fullName evidence="1">Uncharacterized protein</fullName>
    </submittedName>
</protein>
<name>A0A1M6KVG3_9BACT</name>
<evidence type="ECO:0000313" key="2">
    <source>
        <dbReference type="Proteomes" id="UP000184418"/>
    </source>
</evidence>
<dbReference type="EMBL" id="FQYN01000008">
    <property type="protein sequence ID" value="SHJ62873.1"/>
    <property type="molecule type" value="Genomic_DNA"/>
</dbReference>
<gene>
    <name evidence="1" type="ORF">SAMN02745146_3577</name>
</gene>
<sequence length="71" mass="8328">MGQQADYLACHGDFLAERTEDSFSLRLFAWGDFYAEVWRIQDEEQILFIHLFQQPAGLVAYLDSIRLPEVF</sequence>
<proteinExistence type="predicted"/>
<dbReference type="STRING" id="1121955.SAMN02745146_3577"/>
<accession>A0A1M6KVG3</accession>
<dbReference type="Proteomes" id="UP000184418">
    <property type="component" value="Unassembled WGS sequence"/>
</dbReference>
<dbReference type="AlphaFoldDB" id="A0A1M6KVG3"/>
<evidence type="ECO:0000313" key="1">
    <source>
        <dbReference type="EMBL" id="SHJ62873.1"/>
    </source>
</evidence>
<reference evidence="1 2" key="1">
    <citation type="submission" date="2016-11" db="EMBL/GenBank/DDBJ databases">
        <authorList>
            <person name="Jaros S."/>
            <person name="Januszkiewicz K."/>
            <person name="Wedrychowicz H."/>
        </authorList>
    </citation>
    <scope>NUCLEOTIDE SEQUENCE [LARGE SCALE GENOMIC DNA]</scope>
    <source>
        <strain evidence="1 2">DSM 21074</strain>
    </source>
</reference>
<organism evidence="1 2">
    <name type="scientific">Hymenobacter daecheongensis DSM 21074</name>
    <dbReference type="NCBI Taxonomy" id="1121955"/>
    <lineage>
        <taxon>Bacteria</taxon>
        <taxon>Pseudomonadati</taxon>
        <taxon>Bacteroidota</taxon>
        <taxon>Cytophagia</taxon>
        <taxon>Cytophagales</taxon>
        <taxon>Hymenobacteraceae</taxon>
        <taxon>Hymenobacter</taxon>
    </lineage>
</organism>